<dbReference type="CDD" id="cd07344">
    <property type="entry name" value="M48_yhfN_like"/>
    <property type="match status" value="1"/>
</dbReference>
<dbReference type="Gene3D" id="3.30.2010.10">
    <property type="entry name" value="Metalloproteases ('zincins'), catalytic domain"/>
    <property type="match status" value="1"/>
</dbReference>
<evidence type="ECO:0000313" key="2">
    <source>
        <dbReference type="EMBL" id="OHA65250.1"/>
    </source>
</evidence>
<gene>
    <name evidence="2" type="ORF">A3C04_03005</name>
</gene>
<accession>A0A1G2QXD8</accession>
<feature type="domain" description="YgjP-like metallopeptidase" evidence="1">
    <location>
        <begin position="15"/>
        <end position="218"/>
    </location>
</feature>
<reference evidence="2 3" key="1">
    <citation type="journal article" date="2016" name="Nat. Commun.">
        <title>Thousands of microbial genomes shed light on interconnected biogeochemical processes in an aquifer system.</title>
        <authorList>
            <person name="Anantharaman K."/>
            <person name="Brown C.T."/>
            <person name="Hug L.A."/>
            <person name="Sharon I."/>
            <person name="Castelle C.J."/>
            <person name="Probst A.J."/>
            <person name="Thomas B.C."/>
            <person name="Singh A."/>
            <person name="Wilkins M.J."/>
            <person name="Karaoz U."/>
            <person name="Brodie E.L."/>
            <person name="Williams K.H."/>
            <person name="Hubbard S.S."/>
            <person name="Banfield J.F."/>
        </authorList>
    </citation>
    <scope>NUCLEOTIDE SEQUENCE [LARGE SCALE GENOMIC DNA]</scope>
</reference>
<dbReference type="PANTHER" id="PTHR30399:SF1">
    <property type="entry name" value="UTP PYROPHOSPHATASE"/>
    <property type="match status" value="1"/>
</dbReference>
<name>A0A1G2QXD8_9BACT</name>
<sequence length="225" mass="27139">MRKITYDIIYTRRKKTLALVVEHDGSLTVRAPKKTSRQEIQRFVEQKRLWIQEKTRQHRLRKMLAPKLKFQPGEKFLYFGVRYKLQFTKKNSPDLVFRRQFVLAKENRGEAKRLFIDWYKQQAEKELFQRSSAYARKMGVEFKSLHITSAKHQLGSCTRRKTINFPWRLMMAPSFVVNYIVVHELAHLAFMNHSKNFWRKVGETYPTYKEAEQWLKSHGHLLNFE</sequence>
<dbReference type="EMBL" id="MHTV01000045">
    <property type="protein sequence ID" value="OHA65250.1"/>
    <property type="molecule type" value="Genomic_DNA"/>
</dbReference>
<dbReference type="InterPro" id="IPR002725">
    <property type="entry name" value="YgjP-like_metallopeptidase"/>
</dbReference>
<dbReference type="Proteomes" id="UP000178092">
    <property type="component" value="Unassembled WGS sequence"/>
</dbReference>
<evidence type="ECO:0000259" key="1">
    <source>
        <dbReference type="Pfam" id="PF01863"/>
    </source>
</evidence>
<dbReference type="Pfam" id="PF01863">
    <property type="entry name" value="YgjP-like"/>
    <property type="match status" value="1"/>
</dbReference>
<proteinExistence type="predicted"/>
<organism evidence="2 3">
    <name type="scientific">Candidatus Wildermuthbacteria bacterium RIFCSPHIGHO2_02_FULL_45_25</name>
    <dbReference type="NCBI Taxonomy" id="1802450"/>
    <lineage>
        <taxon>Bacteria</taxon>
        <taxon>Candidatus Wildermuthiibacteriota</taxon>
    </lineage>
</organism>
<dbReference type="AlphaFoldDB" id="A0A1G2QXD8"/>
<comment type="caution">
    <text evidence="2">The sequence shown here is derived from an EMBL/GenBank/DDBJ whole genome shotgun (WGS) entry which is preliminary data.</text>
</comment>
<protein>
    <recommendedName>
        <fullName evidence="1">YgjP-like metallopeptidase domain-containing protein</fullName>
    </recommendedName>
</protein>
<evidence type="ECO:0000313" key="3">
    <source>
        <dbReference type="Proteomes" id="UP000178092"/>
    </source>
</evidence>
<dbReference type="InterPro" id="IPR053136">
    <property type="entry name" value="UTP_pyrophosphatase-like"/>
</dbReference>
<dbReference type="PANTHER" id="PTHR30399">
    <property type="entry name" value="UNCHARACTERIZED PROTEIN YGJP"/>
    <property type="match status" value="1"/>
</dbReference>